<proteinExistence type="predicted"/>
<keyword evidence="3" id="KW-0238">DNA-binding</keyword>
<keyword evidence="4" id="KW-1185">Reference proteome</keyword>
<dbReference type="GO" id="GO:0000160">
    <property type="term" value="P:phosphorelay signal transduction system"/>
    <property type="evidence" value="ECO:0007669"/>
    <property type="project" value="InterPro"/>
</dbReference>
<evidence type="ECO:0000313" key="3">
    <source>
        <dbReference type="EMBL" id="RRA95544.1"/>
    </source>
</evidence>
<sequence>MGTSIAQQKITTVFINDKSPILDLTCNDLTGLGIEVLFRLENIEDGISQLSALKDLPDVCIIDLDFYDKNVLTQIQKLKKEYPSLHLIAHSDIDAEKVVRVLIEIGFSGYLLVGSDADDFRKAIETVSNGKKYFSVGVYEIAGKYLQ</sequence>
<evidence type="ECO:0000256" key="1">
    <source>
        <dbReference type="PROSITE-ProRule" id="PRU00169"/>
    </source>
</evidence>
<dbReference type="RefSeq" id="WP_124898869.1">
    <property type="nucleotide sequence ID" value="NZ_RQTJ01000008.1"/>
</dbReference>
<protein>
    <submittedName>
        <fullName evidence="3">DNA-binding response regulator</fullName>
    </submittedName>
</protein>
<dbReference type="Proteomes" id="UP000268372">
    <property type="component" value="Unassembled WGS sequence"/>
</dbReference>
<dbReference type="InterPro" id="IPR051015">
    <property type="entry name" value="EvgA-like"/>
</dbReference>
<dbReference type="SUPFAM" id="SSF52172">
    <property type="entry name" value="CheY-like"/>
    <property type="match status" value="1"/>
</dbReference>
<dbReference type="EMBL" id="RQTJ01000008">
    <property type="protein sequence ID" value="RRA95544.1"/>
    <property type="molecule type" value="Genomic_DNA"/>
</dbReference>
<feature type="domain" description="Response regulatory" evidence="2">
    <location>
        <begin position="11"/>
        <end position="128"/>
    </location>
</feature>
<name>A0A3P1B3I6_9FLAO</name>
<dbReference type="PANTHER" id="PTHR45566">
    <property type="entry name" value="HTH-TYPE TRANSCRIPTIONAL REGULATOR YHJB-RELATED"/>
    <property type="match status" value="1"/>
</dbReference>
<reference evidence="3 4" key="1">
    <citation type="submission" date="2018-11" db="EMBL/GenBank/DDBJ databases">
        <title>Flavobacterium sp. nov., YIM 102796 draft genome.</title>
        <authorList>
            <person name="Li G."/>
            <person name="Jiang Y."/>
        </authorList>
    </citation>
    <scope>NUCLEOTIDE SEQUENCE [LARGE SCALE GENOMIC DNA]</scope>
    <source>
        <strain evidence="3 4">YIM 102796</strain>
    </source>
</reference>
<dbReference type="PANTHER" id="PTHR45566:SF1">
    <property type="entry name" value="HTH-TYPE TRANSCRIPTIONAL REGULATOR YHJB-RELATED"/>
    <property type="match status" value="1"/>
</dbReference>
<accession>A0A3P1B3I6</accession>
<organism evidence="3 4">
    <name type="scientific">Paenimyroides viscosum</name>
    <dbReference type="NCBI Taxonomy" id="2488729"/>
    <lineage>
        <taxon>Bacteria</taxon>
        <taxon>Pseudomonadati</taxon>
        <taxon>Bacteroidota</taxon>
        <taxon>Flavobacteriia</taxon>
        <taxon>Flavobacteriales</taxon>
        <taxon>Flavobacteriaceae</taxon>
        <taxon>Paenimyroides</taxon>
    </lineage>
</organism>
<dbReference type="PROSITE" id="PS50110">
    <property type="entry name" value="RESPONSE_REGULATORY"/>
    <property type="match status" value="1"/>
</dbReference>
<comment type="caution">
    <text evidence="3">The sequence shown here is derived from an EMBL/GenBank/DDBJ whole genome shotgun (WGS) entry which is preliminary data.</text>
</comment>
<dbReference type="OrthoDB" id="9797341at2"/>
<keyword evidence="1" id="KW-0597">Phosphoprotein</keyword>
<evidence type="ECO:0000313" key="4">
    <source>
        <dbReference type="Proteomes" id="UP000268372"/>
    </source>
</evidence>
<dbReference type="GO" id="GO:0003677">
    <property type="term" value="F:DNA binding"/>
    <property type="evidence" value="ECO:0007669"/>
    <property type="project" value="UniProtKB-KW"/>
</dbReference>
<dbReference type="AlphaFoldDB" id="A0A3P1B3I6"/>
<dbReference type="InterPro" id="IPR011006">
    <property type="entry name" value="CheY-like_superfamily"/>
</dbReference>
<feature type="modified residue" description="4-aspartylphosphate" evidence="1">
    <location>
        <position position="63"/>
    </location>
</feature>
<gene>
    <name evidence="3" type="ORF">EG242_05335</name>
</gene>
<dbReference type="Gene3D" id="3.40.50.2300">
    <property type="match status" value="1"/>
</dbReference>
<evidence type="ECO:0000259" key="2">
    <source>
        <dbReference type="PROSITE" id="PS50110"/>
    </source>
</evidence>
<dbReference type="InterPro" id="IPR001789">
    <property type="entry name" value="Sig_transdc_resp-reg_receiver"/>
</dbReference>